<gene>
    <name evidence="1" type="ORF">DSO57_1002656</name>
</gene>
<accession>A0ACC2TJF5</accession>
<evidence type="ECO:0000313" key="2">
    <source>
        <dbReference type="Proteomes" id="UP001165960"/>
    </source>
</evidence>
<proteinExistence type="predicted"/>
<protein>
    <submittedName>
        <fullName evidence="1">Uncharacterized protein</fullName>
    </submittedName>
</protein>
<sequence length="686" mass="78097">MWSKFSGHGPFWPMLSLLFSLGQVVVHCSSQHVFALNSLSKDGCIDLAGKDVFTYEAVKKCYQSFPFVEKIREGTLHTILKTLPFYSFIDISRSSPEPRIPSKVDLYAEVEKLKTKEYSTEMAFQVDLMTLFRSLHDGHTGYRSECFSAFVFRQPFPIISVLDQGTANGQKFLILEKYDQPSPHLEKVWMALGIDINKYLGAEVFLINAMPPLEFFQRYSDKYVGSSRDPNSRLNLALARVIQKKGVWGIAPGSFAATSIIPEKPYVTYTLKLIDGGLKTITVPYLATTNATFKDSEDFYEKVCSRKAKQEILISSKGAKVLEIPTIVQEKPAFPLSAFIASSEEDPLRRPLTRGLNTQTWMVSNKTGVMTIASFSSDNETQFLGETENGFQALIKKGANNLILDLSNNGGGVICWGYYVLDYLFPSAFERRFSTDMHESPLLLKLAAKDHREEGFFNFAYWIKENGYQFSNMSEFVDDHRYMRGGKVSHYTSRFNDKCGINPLRKDVAGSERPPWDINHLVVVTNSEFHNVTTFAYGGIRDRPATACSIQGGTVYKLDYLLDDLEVLGLNSHADAPKQLPTNSTFSFTIREAYSFKKFGTHRDEMKHSSSKSHHRHHGHRRDHHRHKNHTNYKLPGSKHPIEKGFRPLEFTWNEATFHPAYPGKYTFLSPFQQWRQIADMSFSEN</sequence>
<organism evidence="1 2">
    <name type="scientific">Entomophthora muscae</name>
    <dbReference type="NCBI Taxonomy" id="34485"/>
    <lineage>
        <taxon>Eukaryota</taxon>
        <taxon>Fungi</taxon>
        <taxon>Fungi incertae sedis</taxon>
        <taxon>Zoopagomycota</taxon>
        <taxon>Entomophthoromycotina</taxon>
        <taxon>Entomophthoromycetes</taxon>
        <taxon>Entomophthorales</taxon>
        <taxon>Entomophthoraceae</taxon>
        <taxon>Entomophthora</taxon>
    </lineage>
</organism>
<comment type="caution">
    <text evidence="1">The sequence shown here is derived from an EMBL/GenBank/DDBJ whole genome shotgun (WGS) entry which is preliminary data.</text>
</comment>
<dbReference type="EMBL" id="QTSX02002846">
    <property type="protein sequence ID" value="KAJ9074809.1"/>
    <property type="molecule type" value="Genomic_DNA"/>
</dbReference>
<keyword evidence="2" id="KW-1185">Reference proteome</keyword>
<name>A0ACC2TJF5_9FUNG</name>
<evidence type="ECO:0000313" key="1">
    <source>
        <dbReference type="EMBL" id="KAJ9074809.1"/>
    </source>
</evidence>
<reference evidence="1" key="1">
    <citation type="submission" date="2022-04" db="EMBL/GenBank/DDBJ databases">
        <title>Genome of the entomopathogenic fungus Entomophthora muscae.</title>
        <authorList>
            <person name="Elya C."/>
            <person name="Lovett B.R."/>
            <person name="Lee E."/>
            <person name="Macias A.M."/>
            <person name="Hajek A.E."/>
            <person name="De Bivort B.L."/>
            <person name="Kasson M.T."/>
            <person name="De Fine Licht H.H."/>
            <person name="Stajich J.E."/>
        </authorList>
    </citation>
    <scope>NUCLEOTIDE SEQUENCE</scope>
    <source>
        <strain evidence="1">Berkeley</strain>
    </source>
</reference>
<dbReference type="Proteomes" id="UP001165960">
    <property type="component" value="Unassembled WGS sequence"/>
</dbReference>